<evidence type="ECO:0000256" key="1">
    <source>
        <dbReference type="ARBA" id="ARBA00004477"/>
    </source>
</evidence>
<evidence type="ECO:0000256" key="9">
    <source>
        <dbReference type="ARBA" id="ARBA00023136"/>
    </source>
</evidence>
<comment type="subcellular location">
    <subcellularLocation>
        <location evidence="1">Endoplasmic reticulum membrane</location>
        <topology evidence="1">Multi-pass membrane protein</topology>
    </subcellularLocation>
</comment>
<gene>
    <name evidence="11" type="ORF">IWQ62_000607</name>
</gene>
<accession>A0A9W8E9Z7</accession>
<evidence type="ECO:0000313" key="12">
    <source>
        <dbReference type="Proteomes" id="UP001150925"/>
    </source>
</evidence>
<evidence type="ECO:0000256" key="8">
    <source>
        <dbReference type="ARBA" id="ARBA00022989"/>
    </source>
</evidence>
<protein>
    <recommendedName>
        <fullName evidence="3">dolichol kinase</fullName>
        <ecNumber evidence="3">2.7.1.108</ecNumber>
    </recommendedName>
</protein>
<feature type="transmembrane region" description="Helical" evidence="10">
    <location>
        <begin position="302"/>
        <end position="318"/>
    </location>
</feature>
<keyword evidence="7" id="KW-0256">Endoplasmic reticulum</keyword>
<keyword evidence="6" id="KW-0418">Kinase</keyword>
<dbReference type="InterPro" id="IPR032974">
    <property type="entry name" value="Polypren_kinase"/>
</dbReference>
<comment type="caution">
    <text evidence="11">The sequence shown here is derived from an EMBL/GenBank/DDBJ whole genome shotgun (WGS) entry which is preliminary data.</text>
</comment>
<name>A0A9W8E9Z7_9FUNG</name>
<dbReference type="PANTHER" id="PTHR13205">
    <property type="entry name" value="TRANSMEMBRANE PROTEIN 15-RELATED"/>
    <property type="match status" value="1"/>
</dbReference>
<dbReference type="EMBL" id="JANBPY010000056">
    <property type="protein sequence ID" value="KAJ1969465.1"/>
    <property type="molecule type" value="Genomic_DNA"/>
</dbReference>
<organism evidence="11 12">
    <name type="scientific">Dispira parvispora</name>
    <dbReference type="NCBI Taxonomy" id="1520584"/>
    <lineage>
        <taxon>Eukaryota</taxon>
        <taxon>Fungi</taxon>
        <taxon>Fungi incertae sedis</taxon>
        <taxon>Zoopagomycota</taxon>
        <taxon>Kickxellomycotina</taxon>
        <taxon>Dimargaritomycetes</taxon>
        <taxon>Dimargaritales</taxon>
        <taxon>Dimargaritaceae</taxon>
        <taxon>Dispira</taxon>
    </lineage>
</organism>
<feature type="transmembrane region" description="Helical" evidence="10">
    <location>
        <begin position="364"/>
        <end position="384"/>
    </location>
</feature>
<reference evidence="11" key="1">
    <citation type="submission" date="2022-07" db="EMBL/GenBank/DDBJ databases">
        <title>Phylogenomic reconstructions and comparative analyses of Kickxellomycotina fungi.</title>
        <authorList>
            <person name="Reynolds N.K."/>
            <person name="Stajich J.E."/>
            <person name="Barry K."/>
            <person name="Grigoriev I.V."/>
            <person name="Crous P."/>
            <person name="Smith M.E."/>
        </authorList>
    </citation>
    <scope>NUCLEOTIDE SEQUENCE</scope>
    <source>
        <strain evidence="11">RSA 1196</strain>
    </source>
</reference>
<dbReference type="PANTHER" id="PTHR13205:SF15">
    <property type="entry name" value="DOLICHOL KINASE"/>
    <property type="match status" value="1"/>
</dbReference>
<sequence length="503" mass="55398">MRLTPTLKLLSRPCGRPGVSTGLGLGLTTVPLVLWSEALAHRKFHPNQSVFYADYFMALVFVLLYSVGSFGLHCALLQKFHSLRRTLGRLVVTHVFITTAFYHVWSMYPPVDLNPAAFLLFHELWYSFAVGLAYGLPYTFTYGETLCFSAGLALTVGDLVLLGMPALFGNTTIVPNRPLQNTLIEVGIIAPVAIGALCWALTFTKIVGTSSGHRKYGFTKLLGFLASVAMVTGMALGYLWQVYRENPLRWTWEFVTGSSVHLQIVLYWCLCLAAIMGTIRIINVPHNPPASSPFRRNLLRKFYHLAVVVMFTPAYIAAPRFLSLAMAVGWGGMALLEVARVMGVEWLAPRIEQFMRPFTDHHDAGPLIVSHLYLMVGCALPIWLHSPLALSNLAGVLTLGVGDAMASIVGQWLGRYRWPGAKKTIEGTIAFAASVYLAAALLSFLNLVTSPSVRVLWFPPEWNLPVLVSSTLTAGLEALTDQNDNLYIPLAFSVMLNLTCALF</sequence>
<feature type="transmembrane region" description="Helical" evidence="10">
    <location>
        <begin position="117"/>
        <end position="136"/>
    </location>
</feature>
<feature type="transmembrane region" description="Helical" evidence="10">
    <location>
        <begin position="425"/>
        <end position="448"/>
    </location>
</feature>
<dbReference type="Proteomes" id="UP001150925">
    <property type="component" value="Unassembled WGS sequence"/>
</dbReference>
<feature type="transmembrane region" description="Helical" evidence="10">
    <location>
        <begin position="260"/>
        <end position="282"/>
    </location>
</feature>
<evidence type="ECO:0000256" key="10">
    <source>
        <dbReference type="SAM" id="Phobius"/>
    </source>
</evidence>
<evidence type="ECO:0000256" key="3">
    <source>
        <dbReference type="ARBA" id="ARBA00012132"/>
    </source>
</evidence>
<proteinExistence type="inferred from homology"/>
<dbReference type="GO" id="GO:0005789">
    <property type="term" value="C:endoplasmic reticulum membrane"/>
    <property type="evidence" value="ECO:0007669"/>
    <property type="project" value="UniProtKB-SubCell"/>
</dbReference>
<evidence type="ECO:0000256" key="2">
    <source>
        <dbReference type="ARBA" id="ARBA00010794"/>
    </source>
</evidence>
<keyword evidence="8 10" id="KW-1133">Transmembrane helix</keyword>
<feature type="transmembrane region" description="Helical" evidence="10">
    <location>
        <begin position="18"/>
        <end position="35"/>
    </location>
</feature>
<dbReference type="AlphaFoldDB" id="A0A9W8E9Z7"/>
<evidence type="ECO:0000256" key="5">
    <source>
        <dbReference type="ARBA" id="ARBA00022692"/>
    </source>
</evidence>
<comment type="similarity">
    <text evidence="2">Belongs to the polyprenol kinase family.</text>
</comment>
<evidence type="ECO:0000256" key="4">
    <source>
        <dbReference type="ARBA" id="ARBA00022679"/>
    </source>
</evidence>
<feature type="transmembrane region" description="Helical" evidence="10">
    <location>
        <begin position="221"/>
        <end position="240"/>
    </location>
</feature>
<dbReference type="OrthoDB" id="377083at2759"/>
<keyword evidence="4" id="KW-0808">Transferase</keyword>
<feature type="transmembrane region" description="Helical" evidence="10">
    <location>
        <begin position="148"/>
        <end position="168"/>
    </location>
</feature>
<dbReference type="EC" id="2.7.1.108" evidence="3"/>
<evidence type="ECO:0000313" key="11">
    <source>
        <dbReference type="EMBL" id="KAJ1969465.1"/>
    </source>
</evidence>
<evidence type="ECO:0000256" key="7">
    <source>
        <dbReference type="ARBA" id="ARBA00022824"/>
    </source>
</evidence>
<evidence type="ECO:0000256" key="6">
    <source>
        <dbReference type="ARBA" id="ARBA00022777"/>
    </source>
</evidence>
<dbReference type="GO" id="GO:0004168">
    <property type="term" value="F:dolichol kinase activity"/>
    <property type="evidence" value="ECO:0007669"/>
    <property type="project" value="UniProtKB-EC"/>
</dbReference>
<keyword evidence="5 10" id="KW-0812">Transmembrane</keyword>
<feature type="transmembrane region" description="Helical" evidence="10">
    <location>
        <begin position="87"/>
        <end position="105"/>
    </location>
</feature>
<keyword evidence="9 10" id="KW-0472">Membrane</keyword>
<dbReference type="GO" id="GO:0043048">
    <property type="term" value="P:dolichyl monophosphate biosynthetic process"/>
    <property type="evidence" value="ECO:0007669"/>
    <property type="project" value="TreeGrafter"/>
</dbReference>
<keyword evidence="12" id="KW-1185">Reference proteome</keyword>
<feature type="transmembrane region" description="Helical" evidence="10">
    <location>
        <begin position="188"/>
        <end position="209"/>
    </location>
</feature>
<feature type="transmembrane region" description="Helical" evidence="10">
    <location>
        <begin position="390"/>
        <end position="413"/>
    </location>
</feature>
<feature type="transmembrane region" description="Helical" evidence="10">
    <location>
        <begin position="55"/>
        <end position="75"/>
    </location>
</feature>